<accession>A0A5E8H6N9</accession>
<protein>
    <submittedName>
        <fullName evidence="1">Uncharacterized protein</fullName>
    </submittedName>
</protein>
<keyword evidence="1" id="KW-0614">Plasmid</keyword>
<comment type="caution">
    <text evidence="1">The sequence shown here is derived from an EMBL/GenBank/DDBJ whole genome shotgun (WGS) entry which is preliminary data.</text>
</comment>
<evidence type="ECO:0000313" key="1">
    <source>
        <dbReference type="EMBL" id="EEE48186.2"/>
    </source>
</evidence>
<dbReference type="Proteomes" id="UP000004703">
    <property type="component" value="Plasmid pLADFL_1"/>
</dbReference>
<geneLocation type="plasmid" evidence="2">
    <name>pladfl_1</name>
</geneLocation>
<organism evidence="1 2">
    <name type="scientific">Roseibium alexandrii (strain DSM 17067 / NCIMB 14079 / DFL-11)</name>
    <name type="common">Labrenzia alexandrii</name>
    <dbReference type="NCBI Taxonomy" id="244592"/>
    <lineage>
        <taxon>Bacteria</taxon>
        <taxon>Pseudomonadati</taxon>
        <taxon>Pseudomonadota</taxon>
        <taxon>Alphaproteobacteria</taxon>
        <taxon>Hyphomicrobiales</taxon>
        <taxon>Stappiaceae</taxon>
        <taxon>Roseibium</taxon>
    </lineage>
</organism>
<evidence type="ECO:0000313" key="2">
    <source>
        <dbReference type="Proteomes" id="UP000004703"/>
    </source>
</evidence>
<gene>
    <name evidence="1" type="ORF">SADFL11_80</name>
</gene>
<dbReference type="EMBL" id="ACCU02000005">
    <property type="protein sequence ID" value="EEE48186.2"/>
    <property type="molecule type" value="Genomic_DNA"/>
</dbReference>
<reference evidence="1 2" key="2">
    <citation type="submission" date="2013-04" db="EMBL/GenBank/DDBJ databases">
        <authorList>
            <person name="Fiebig A."/>
            <person name="Pradella S."/>
            <person name="Wagner-Doebler I."/>
        </authorList>
    </citation>
    <scope>NUCLEOTIDE SEQUENCE [LARGE SCALE GENOMIC DNA]</scope>
    <source>
        <strain evidence="2">DSM 17067 / NCIMB 14079 / DFL-11</strain>
        <plasmid evidence="2">pladfl_1</plasmid>
    </source>
</reference>
<dbReference type="AlphaFoldDB" id="A0A5E8H6N9"/>
<sequence length="238" mass="26545">MKRLRPPLTDAGEKWIVMSIQKECADRLRETYRNLTGSKLKSGHAHELVAAYFGYGTAAALQAEVEYPVEAIEAAAVLIPDLALMGRRQSELNQVPTDLQPVDDLAKEITAYLVDEGYFSGKVWHARDLSDEINSYVMEDPMLIEDALSGEIASTNAYFDELYIDEVVVDVTDDAFVATLTGSLNGEQDQDRVFHGDKINFTSTMTMYRIAARIAYQEPDFETGGSVDDSMYYEDDPA</sequence>
<reference evidence="1 2" key="1">
    <citation type="submission" date="2008-01" db="EMBL/GenBank/DDBJ databases">
        <authorList>
            <person name="Wagner-Dobler I."/>
            <person name="Ferriera S."/>
            <person name="Johnson J."/>
            <person name="Kravitz S."/>
            <person name="Beeson K."/>
            <person name="Sutton G."/>
            <person name="Rogers Y.-H."/>
            <person name="Friedman R."/>
            <person name="Frazier M."/>
            <person name="Venter J.C."/>
        </authorList>
    </citation>
    <scope>NUCLEOTIDE SEQUENCE [LARGE SCALE GENOMIC DNA]</scope>
    <source>
        <strain evidence="2">DSM 17067 / NCIMB 14079 / DFL-11</strain>
        <plasmid evidence="2">pladfl_1</plasmid>
    </source>
</reference>
<name>A0A5E8H6N9_ROSAD</name>
<proteinExistence type="predicted"/>